<name>A0ABR3JSV4_9AGAR</name>
<feature type="transmembrane region" description="Helical" evidence="1">
    <location>
        <begin position="12"/>
        <end position="32"/>
    </location>
</feature>
<dbReference type="Proteomes" id="UP001556367">
    <property type="component" value="Unassembled WGS sequence"/>
</dbReference>
<comment type="caution">
    <text evidence="2">The sequence shown here is derived from an EMBL/GenBank/DDBJ whole genome shotgun (WGS) entry which is preliminary data.</text>
</comment>
<organism evidence="2 3">
    <name type="scientific">Hohenbuehelia grisea</name>
    <dbReference type="NCBI Taxonomy" id="104357"/>
    <lineage>
        <taxon>Eukaryota</taxon>
        <taxon>Fungi</taxon>
        <taxon>Dikarya</taxon>
        <taxon>Basidiomycota</taxon>
        <taxon>Agaricomycotina</taxon>
        <taxon>Agaricomycetes</taxon>
        <taxon>Agaricomycetidae</taxon>
        <taxon>Agaricales</taxon>
        <taxon>Pleurotineae</taxon>
        <taxon>Pleurotaceae</taxon>
        <taxon>Hohenbuehelia</taxon>
    </lineage>
</organism>
<evidence type="ECO:0000256" key="1">
    <source>
        <dbReference type="SAM" id="Phobius"/>
    </source>
</evidence>
<reference evidence="3" key="1">
    <citation type="submission" date="2024-06" db="EMBL/GenBank/DDBJ databases">
        <title>Multi-omics analyses provide insights into the biosynthesis of the anticancer antibiotic pleurotin in Hohenbuehelia grisea.</title>
        <authorList>
            <person name="Weaver J.A."/>
            <person name="Alberti F."/>
        </authorList>
    </citation>
    <scope>NUCLEOTIDE SEQUENCE [LARGE SCALE GENOMIC DNA]</scope>
    <source>
        <strain evidence="3">T-177</strain>
    </source>
</reference>
<evidence type="ECO:0000313" key="3">
    <source>
        <dbReference type="Proteomes" id="UP001556367"/>
    </source>
</evidence>
<keyword evidence="1" id="KW-0472">Membrane</keyword>
<protein>
    <recommendedName>
        <fullName evidence="4">Transmembrane protein</fullName>
    </recommendedName>
</protein>
<sequence>MEICDHFSCSHFFQWQGWTGLVACMIAEVLQMRLYALYFLNKKVLAVMITCFIISSSLSATVMGTILSDVKAHARHIPGGTFCVPDEVGDHFYLFWVPILAFESLLVGLALFRGFQGVLSPETSLFRSGRQLVNVLLRDSVLYFMVMFATYLTNLLVWIGASPNLLEVPIGFSVAMSCVLGNRVILNVRRTAERAKRREEEKADGTNAKSSDRMVGGNTSFFSPIESHSGFFLPTASQLETSYSHSEGLSHFELDELRSMRPEVPAWTDSNTRVWGIAI</sequence>
<dbReference type="EMBL" id="JASNQZ010000004">
    <property type="protein sequence ID" value="KAL0958455.1"/>
    <property type="molecule type" value="Genomic_DNA"/>
</dbReference>
<proteinExistence type="predicted"/>
<feature type="transmembrane region" description="Helical" evidence="1">
    <location>
        <begin position="136"/>
        <end position="158"/>
    </location>
</feature>
<gene>
    <name evidence="2" type="ORF">HGRIS_000597</name>
</gene>
<keyword evidence="3" id="KW-1185">Reference proteome</keyword>
<accession>A0ABR3JSV4</accession>
<feature type="transmembrane region" description="Helical" evidence="1">
    <location>
        <begin position="93"/>
        <end position="115"/>
    </location>
</feature>
<keyword evidence="1" id="KW-1133">Transmembrane helix</keyword>
<evidence type="ECO:0008006" key="4">
    <source>
        <dbReference type="Google" id="ProtNLM"/>
    </source>
</evidence>
<feature type="transmembrane region" description="Helical" evidence="1">
    <location>
        <begin position="44"/>
        <end position="67"/>
    </location>
</feature>
<feature type="transmembrane region" description="Helical" evidence="1">
    <location>
        <begin position="170"/>
        <end position="188"/>
    </location>
</feature>
<keyword evidence="1" id="KW-0812">Transmembrane</keyword>
<evidence type="ECO:0000313" key="2">
    <source>
        <dbReference type="EMBL" id="KAL0958455.1"/>
    </source>
</evidence>